<reference evidence="8 9" key="1">
    <citation type="journal article" date="2010" name="Proc. Natl. Acad. Sci. U.S.A.">
        <title>Insights into evolution of multicellular fungi from the assembled chromosomes of the mushroom Coprinopsis cinerea (Coprinus cinereus).</title>
        <authorList>
            <person name="Stajich J.E."/>
            <person name="Wilke S.K."/>
            <person name="Ahren D."/>
            <person name="Au C.H."/>
            <person name="Birren B.W."/>
            <person name="Borodovsky M."/>
            <person name="Burns C."/>
            <person name="Canback B."/>
            <person name="Casselton L.A."/>
            <person name="Cheng C.K."/>
            <person name="Deng J."/>
            <person name="Dietrich F.S."/>
            <person name="Fargo D.C."/>
            <person name="Farman M.L."/>
            <person name="Gathman A.C."/>
            <person name="Goldberg J."/>
            <person name="Guigo R."/>
            <person name="Hoegger P.J."/>
            <person name="Hooker J.B."/>
            <person name="Huggins A."/>
            <person name="James T.Y."/>
            <person name="Kamada T."/>
            <person name="Kilaru S."/>
            <person name="Kodira C."/>
            <person name="Kues U."/>
            <person name="Kupfer D."/>
            <person name="Kwan H.S."/>
            <person name="Lomsadze A."/>
            <person name="Li W."/>
            <person name="Lilly W.W."/>
            <person name="Ma L.J."/>
            <person name="Mackey A.J."/>
            <person name="Manning G."/>
            <person name="Martin F."/>
            <person name="Muraguchi H."/>
            <person name="Natvig D.O."/>
            <person name="Palmerini H."/>
            <person name="Ramesh M.A."/>
            <person name="Rehmeyer C.J."/>
            <person name="Roe B.A."/>
            <person name="Shenoy N."/>
            <person name="Stanke M."/>
            <person name="Ter-Hovhannisyan V."/>
            <person name="Tunlid A."/>
            <person name="Velagapudi R."/>
            <person name="Vision T.J."/>
            <person name="Zeng Q."/>
            <person name="Zolan M.E."/>
            <person name="Pukkila P.J."/>
        </authorList>
    </citation>
    <scope>NUCLEOTIDE SEQUENCE [LARGE SCALE GENOMIC DNA]</scope>
    <source>
        <strain evidence="9">Okayama-7 / 130 / ATCC MYA-4618 / FGSC 9003</strain>
    </source>
</reference>
<comment type="subcellular location">
    <subcellularLocation>
        <location evidence="1">Nucleus</location>
    </subcellularLocation>
</comment>
<evidence type="ECO:0000256" key="6">
    <source>
        <dbReference type="SAM" id="MobiDB-lite"/>
    </source>
</evidence>
<dbReference type="PANTHER" id="PTHR47338">
    <property type="entry name" value="ZN(II)2CYS6 TRANSCRIPTION FACTOR (EUROFUNG)-RELATED"/>
    <property type="match status" value="1"/>
</dbReference>
<dbReference type="InterPro" id="IPR050815">
    <property type="entry name" value="TF_fung"/>
</dbReference>
<sequence>MKLETAAAVVPQDPLSPPDDDVKGIFFDFPDSGATGAGTVPTSDSLDSVSTSSTTNTEQRSISPPSIKPRTAQACDKCRERKTKCSGERPTCMRCFSRGLICHYTARIPRARGTVGRTASHSQGHAKVSLPQISPPRVSALSASRPVPDLGPAGTVSRRPYPRPFATSPRTYKPYPSLETRYQYTPSSSEGSIDGYSTSPPFASFDQTYSSYSQTNSSMQSQVNSTYGSYDRAGPSDGSGASYACPPAYAPSIRGNGQNQWSSSYENGGFDNGGVDTLAQPRASVPVYPSVFSSDGTLNVGQGDNFNNNARPTDSYYQQNTVLPQATRYPDVTPGTHDGNFSHGLSGSSAASFSSSFFDFTNSFNSSRCAPPYIPTTSLSKNLNYDLSPISG</sequence>
<comment type="caution">
    <text evidence="8">The sequence shown here is derived from an EMBL/GenBank/DDBJ whole genome shotgun (WGS) entry which is preliminary data.</text>
</comment>
<dbReference type="SMART" id="SM00066">
    <property type="entry name" value="GAL4"/>
    <property type="match status" value="1"/>
</dbReference>
<evidence type="ECO:0000313" key="9">
    <source>
        <dbReference type="Proteomes" id="UP000001861"/>
    </source>
</evidence>
<dbReference type="PROSITE" id="PS50048">
    <property type="entry name" value="ZN2_CY6_FUNGAL_2"/>
    <property type="match status" value="1"/>
</dbReference>
<gene>
    <name evidence="8" type="ORF">CC1G_01086</name>
</gene>
<keyword evidence="3" id="KW-0805">Transcription regulation</keyword>
<feature type="region of interest" description="Disordered" evidence="6">
    <location>
        <begin position="137"/>
        <end position="173"/>
    </location>
</feature>
<keyword evidence="5" id="KW-0539">Nucleus</keyword>
<dbReference type="InterPro" id="IPR036864">
    <property type="entry name" value="Zn2-C6_fun-type_DNA-bd_sf"/>
</dbReference>
<dbReference type="GO" id="GO:0005634">
    <property type="term" value="C:nucleus"/>
    <property type="evidence" value="ECO:0007669"/>
    <property type="project" value="UniProtKB-SubCell"/>
</dbReference>
<protein>
    <recommendedName>
        <fullName evidence="7">Zn(2)-C6 fungal-type domain-containing protein</fullName>
    </recommendedName>
</protein>
<dbReference type="OrthoDB" id="2441642at2759"/>
<keyword evidence="2" id="KW-0479">Metal-binding</keyword>
<keyword evidence="4" id="KW-0804">Transcription</keyword>
<evidence type="ECO:0000256" key="3">
    <source>
        <dbReference type="ARBA" id="ARBA00023015"/>
    </source>
</evidence>
<evidence type="ECO:0000313" key="8">
    <source>
        <dbReference type="EMBL" id="EAU88713.2"/>
    </source>
</evidence>
<dbReference type="InterPro" id="IPR001138">
    <property type="entry name" value="Zn2Cys6_DnaBD"/>
</dbReference>
<keyword evidence="9" id="KW-1185">Reference proteome</keyword>
<dbReference type="KEGG" id="cci:CC1G_01086"/>
<dbReference type="CDD" id="cd00067">
    <property type="entry name" value="GAL4"/>
    <property type="match status" value="1"/>
</dbReference>
<evidence type="ECO:0000259" key="7">
    <source>
        <dbReference type="PROSITE" id="PS50048"/>
    </source>
</evidence>
<dbReference type="GeneID" id="6009515"/>
<evidence type="ECO:0000256" key="2">
    <source>
        <dbReference type="ARBA" id="ARBA00022723"/>
    </source>
</evidence>
<dbReference type="InParanoid" id="A8NEH0"/>
<dbReference type="PROSITE" id="PS00463">
    <property type="entry name" value="ZN2_CY6_FUNGAL_1"/>
    <property type="match status" value="1"/>
</dbReference>
<feature type="region of interest" description="Disordered" evidence="6">
    <location>
        <begin position="215"/>
        <end position="239"/>
    </location>
</feature>
<evidence type="ECO:0000256" key="5">
    <source>
        <dbReference type="ARBA" id="ARBA00023242"/>
    </source>
</evidence>
<feature type="compositionally biased region" description="Polar residues" evidence="6">
    <location>
        <begin position="255"/>
        <end position="266"/>
    </location>
</feature>
<proteinExistence type="predicted"/>
<dbReference type="GO" id="GO:0000981">
    <property type="term" value="F:DNA-binding transcription factor activity, RNA polymerase II-specific"/>
    <property type="evidence" value="ECO:0007669"/>
    <property type="project" value="InterPro"/>
</dbReference>
<dbReference type="eggNOG" id="ENOG502SY4M">
    <property type="taxonomic scope" value="Eukaryota"/>
</dbReference>
<feature type="compositionally biased region" description="Low complexity" evidence="6">
    <location>
        <begin position="39"/>
        <end position="57"/>
    </location>
</feature>
<dbReference type="Pfam" id="PF00172">
    <property type="entry name" value="Zn_clus"/>
    <property type="match status" value="1"/>
</dbReference>
<dbReference type="SUPFAM" id="SSF57701">
    <property type="entry name" value="Zn2/Cys6 DNA-binding domain"/>
    <property type="match status" value="1"/>
</dbReference>
<evidence type="ECO:0000256" key="4">
    <source>
        <dbReference type="ARBA" id="ARBA00023163"/>
    </source>
</evidence>
<evidence type="ECO:0000256" key="1">
    <source>
        <dbReference type="ARBA" id="ARBA00004123"/>
    </source>
</evidence>
<feature type="domain" description="Zn(2)-C6 fungal-type" evidence="7">
    <location>
        <begin position="74"/>
        <end position="104"/>
    </location>
</feature>
<dbReference type="EMBL" id="AACS02000002">
    <property type="protein sequence ID" value="EAU88713.2"/>
    <property type="molecule type" value="Genomic_DNA"/>
</dbReference>
<dbReference type="PANTHER" id="PTHR47338:SF5">
    <property type="entry name" value="ZN(II)2CYS6 TRANSCRIPTION FACTOR (EUROFUNG)"/>
    <property type="match status" value="1"/>
</dbReference>
<dbReference type="Proteomes" id="UP000001861">
    <property type="component" value="Unassembled WGS sequence"/>
</dbReference>
<dbReference type="GO" id="GO:0008270">
    <property type="term" value="F:zinc ion binding"/>
    <property type="evidence" value="ECO:0007669"/>
    <property type="project" value="InterPro"/>
</dbReference>
<feature type="region of interest" description="Disordered" evidence="6">
    <location>
        <begin position="1"/>
        <end position="74"/>
    </location>
</feature>
<accession>A8NEH0</accession>
<dbReference type="VEuPathDB" id="FungiDB:CC1G_01086"/>
<dbReference type="HOGENOM" id="CLU_704009_0_0_1"/>
<dbReference type="AlphaFoldDB" id="A8NEH0"/>
<dbReference type="RefSeq" id="XP_001833024.2">
    <property type="nucleotide sequence ID" value="XM_001832972.2"/>
</dbReference>
<name>A8NEH0_COPC7</name>
<dbReference type="Gene3D" id="4.10.240.10">
    <property type="entry name" value="Zn(2)-C6 fungal-type DNA-binding domain"/>
    <property type="match status" value="1"/>
</dbReference>
<feature type="region of interest" description="Disordered" evidence="6">
    <location>
        <begin position="254"/>
        <end position="278"/>
    </location>
</feature>
<organism evidence="8 9">
    <name type="scientific">Coprinopsis cinerea (strain Okayama-7 / 130 / ATCC MYA-4618 / FGSC 9003)</name>
    <name type="common">Inky cap fungus</name>
    <name type="synonym">Hormographiella aspergillata</name>
    <dbReference type="NCBI Taxonomy" id="240176"/>
    <lineage>
        <taxon>Eukaryota</taxon>
        <taxon>Fungi</taxon>
        <taxon>Dikarya</taxon>
        <taxon>Basidiomycota</taxon>
        <taxon>Agaricomycotina</taxon>
        <taxon>Agaricomycetes</taxon>
        <taxon>Agaricomycetidae</taxon>
        <taxon>Agaricales</taxon>
        <taxon>Agaricineae</taxon>
        <taxon>Psathyrellaceae</taxon>
        <taxon>Coprinopsis</taxon>
    </lineage>
</organism>